<dbReference type="InterPro" id="IPR038490">
    <property type="entry name" value="Gingipain_propep_sf"/>
</dbReference>
<evidence type="ECO:0000313" key="2">
    <source>
        <dbReference type="Proteomes" id="UP000282321"/>
    </source>
</evidence>
<gene>
    <name evidence="1" type="ORF">DRP44_07720</name>
</gene>
<dbReference type="AlphaFoldDB" id="A0A660S539"/>
<evidence type="ECO:0000313" key="1">
    <source>
        <dbReference type="EMBL" id="RKX64771.1"/>
    </source>
</evidence>
<sequence>MKKGFSGALFFLILISFTFIILSAGELTYVINSPVIKFGVSNNYTTLSADNFKNLTIPGNPSVLYKPICFLLPPTAVVDRIWIDNVKTTESAIYGKIYPAQKPIPLMQKTPIKFTEPVKSIYESDKEFPGYLIKKIGLSHLGSFKILQVNVYPVQYIPSENRIMNNSFILHISYSEGKSAIKPISALQFENTKKIANSLVVNPEMISRYETTVRR</sequence>
<dbReference type="Proteomes" id="UP000282321">
    <property type="component" value="Unassembled WGS sequence"/>
</dbReference>
<reference evidence="1 2" key="1">
    <citation type="submission" date="2018-06" db="EMBL/GenBank/DDBJ databases">
        <title>Extensive metabolic versatility and redundancy in microbially diverse, dynamic hydrothermal sediments.</title>
        <authorList>
            <person name="Dombrowski N."/>
            <person name="Teske A."/>
            <person name="Baker B.J."/>
        </authorList>
    </citation>
    <scope>NUCLEOTIDE SEQUENCE [LARGE SCALE GENOMIC DNA]</scope>
    <source>
        <strain evidence="1">B35_G9</strain>
    </source>
</reference>
<dbReference type="Gene3D" id="2.60.40.3800">
    <property type="match status" value="1"/>
</dbReference>
<organism evidence="1 2">
    <name type="scientific">candidate division TA06 bacterium</name>
    <dbReference type="NCBI Taxonomy" id="2250710"/>
    <lineage>
        <taxon>Bacteria</taxon>
        <taxon>Bacteria division TA06</taxon>
    </lineage>
</organism>
<comment type="caution">
    <text evidence="1">The sequence shown here is derived from an EMBL/GenBank/DDBJ whole genome shotgun (WGS) entry which is preliminary data.</text>
</comment>
<dbReference type="EMBL" id="QNBC01000134">
    <property type="protein sequence ID" value="RKX64771.1"/>
    <property type="molecule type" value="Genomic_DNA"/>
</dbReference>
<proteinExistence type="predicted"/>
<name>A0A660S539_UNCT6</name>
<accession>A0A660S539</accession>
<protein>
    <recommendedName>
        <fullName evidence="3">Gingipain propeptide domain-containing protein</fullName>
    </recommendedName>
</protein>
<evidence type="ECO:0008006" key="3">
    <source>
        <dbReference type="Google" id="ProtNLM"/>
    </source>
</evidence>